<dbReference type="Proteomes" id="UP000594262">
    <property type="component" value="Unplaced"/>
</dbReference>
<organism evidence="2 3">
    <name type="scientific">Clytia hemisphaerica</name>
    <dbReference type="NCBI Taxonomy" id="252671"/>
    <lineage>
        <taxon>Eukaryota</taxon>
        <taxon>Metazoa</taxon>
        <taxon>Cnidaria</taxon>
        <taxon>Hydrozoa</taxon>
        <taxon>Hydroidolina</taxon>
        <taxon>Leptothecata</taxon>
        <taxon>Obeliida</taxon>
        <taxon>Clytiidae</taxon>
        <taxon>Clytia</taxon>
    </lineage>
</organism>
<protein>
    <submittedName>
        <fullName evidence="2">Uncharacterized protein</fullName>
    </submittedName>
</protein>
<accession>A0A7M5VCT7</accession>
<evidence type="ECO:0000313" key="2">
    <source>
        <dbReference type="EnsemblMetazoa" id="CLYHEMP008736.1"/>
    </source>
</evidence>
<sequence length="121" mass="13442">EEDGEGDASTLGQEHTGDASDLSYKQRDTSASKLEMDASPKDFDRVSSLFGIGDTRMRKHSPPNLVVSNELLHFIEEDLGMEKESGKAINARWAEQVLHSYIEASSESTALNKIMKLYPRP</sequence>
<feature type="region of interest" description="Disordered" evidence="1">
    <location>
        <begin position="1"/>
        <end position="38"/>
    </location>
</feature>
<name>A0A7M5VCT7_9CNID</name>
<evidence type="ECO:0000256" key="1">
    <source>
        <dbReference type="SAM" id="MobiDB-lite"/>
    </source>
</evidence>
<reference evidence="2" key="1">
    <citation type="submission" date="2021-01" db="UniProtKB">
        <authorList>
            <consortium name="EnsemblMetazoa"/>
        </authorList>
    </citation>
    <scope>IDENTIFICATION</scope>
</reference>
<feature type="compositionally biased region" description="Basic and acidic residues" evidence="1">
    <location>
        <begin position="24"/>
        <end position="38"/>
    </location>
</feature>
<keyword evidence="3" id="KW-1185">Reference proteome</keyword>
<dbReference type="AlphaFoldDB" id="A0A7M5VCT7"/>
<proteinExistence type="predicted"/>
<dbReference type="EnsemblMetazoa" id="CLYHEMT008736.1">
    <property type="protein sequence ID" value="CLYHEMP008736.1"/>
    <property type="gene ID" value="CLYHEMG008736"/>
</dbReference>
<evidence type="ECO:0000313" key="3">
    <source>
        <dbReference type="Proteomes" id="UP000594262"/>
    </source>
</evidence>